<feature type="region of interest" description="Disordered" evidence="1">
    <location>
        <begin position="358"/>
        <end position="377"/>
    </location>
</feature>
<keyword evidence="2" id="KW-0812">Transmembrane</keyword>
<proteinExistence type="predicted"/>
<evidence type="ECO:0000313" key="4">
    <source>
        <dbReference type="Proteomes" id="UP001497482"/>
    </source>
</evidence>
<keyword evidence="2" id="KW-1133">Transmembrane helix</keyword>
<evidence type="ECO:0000313" key="3">
    <source>
        <dbReference type="EMBL" id="CAL1613945.1"/>
    </source>
</evidence>
<keyword evidence="2" id="KW-0472">Membrane</keyword>
<name>A0AAV2MKU8_KNICA</name>
<feature type="compositionally biased region" description="Low complexity" evidence="1">
    <location>
        <begin position="358"/>
        <end position="370"/>
    </location>
</feature>
<feature type="transmembrane region" description="Helical" evidence="2">
    <location>
        <begin position="12"/>
        <end position="36"/>
    </location>
</feature>
<reference evidence="3 4" key="1">
    <citation type="submission" date="2024-04" db="EMBL/GenBank/DDBJ databases">
        <authorList>
            <person name="Waldvogel A.-M."/>
            <person name="Schoenle A."/>
        </authorList>
    </citation>
    <scope>NUCLEOTIDE SEQUENCE [LARGE SCALE GENOMIC DNA]</scope>
</reference>
<gene>
    <name evidence="3" type="ORF">KC01_LOCUS40062</name>
</gene>
<accession>A0AAV2MKU8</accession>
<dbReference type="EMBL" id="OZ035830">
    <property type="protein sequence ID" value="CAL1613945.1"/>
    <property type="molecule type" value="Genomic_DNA"/>
</dbReference>
<dbReference type="Proteomes" id="UP001497482">
    <property type="component" value="Chromosome 8"/>
</dbReference>
<dbReference type="AlphaFoldDB" id="A0AAV2MKU8"/>
<sequence length="377" mass="39331">MAIKKSLGGPGRVPSLVVPLGVSLACYLVSLSWAAWSLLSPPPWVSASRTASPPGRLGEMLLGPLPLCGVPSLRPLDPGGVPPRLVWCLPPSSSGVFHRPRRIWSLSSPAVTPLTYDLAPSPRSSLPSPSPCLSPHQASPWSRVSSLFAAFAFSHRSSPRSLLGHLAHLAPSLAGLLLPLTLSLTAVLRPLTWFSLLSPHPLHLAHPSLSDLSSRLCLCLASRPGSSAPSLSSLLSLPAPQSLASRSPSTVLPLPPPPPISLSPPPLTLTLSLPTSRSPLSSLLCPLPSLSPVLAPPFWWSLLSSSPSGPSVSPLRSLSLPLTPLSSLLSLSSLRLSYISLLVSSSPLSSLSPLSYSSHRSLSLPSSSKSPVPPLVH</sequence>
<dbReference type="PROSITE" id="PS51257">
    <property type="entry name" value="PROKAR_LIPOPROTEIN"/>
    <property type="match status" value="1"/>
</dbReference>
<protein>
    <submittedName>
        <fullName evidence="3">Uncharacterized protein</fullName>
    </submittedName>
</protein>
<evidence type="ECO:0000256" key="2">
    <source>
        <dbReference type="SAM" id="Phobius"/>
    </source>
</evidence>
<organism evidence="3 4">
    <name type="scientific">Knipowitschia caucasica</name>
    <name type="common">Caucasian dwarf goby</name>
    <name type="synonym">Pomatoschistus caucasicus</name>
    <dbReference type="NCBI Taxonomy" id="637954"/>
    <lineage>
        <taxon>Eukaryota</taxon>
        <taxon>Metazoa</taxon>
        <taxon>Chordata</taxon>
        <taxon>Craniata</taxon>
        <taxon>Vertebrata</taxon>
        <taxon>Euteleostomi</taxon>
        <taxon>Actinopterygii</taxon>
        <taxon>Neopterygii</taxon>
        <taxon>Teleostei</taxon>
        <taxon>Neoteleostei</taxon>
        <taxon>Acanthomorphata</taxon>
        <taxon>Gobiaria</taxon>
        <taxon>Gobiiformes</taxon>
        <taxon>Gobioidei</taxon>
        <taxon>Gobiidae</taxon>
        <taxon>Gobiinae</taxon>
        <taxon>Knipowitschia</taxon>
    </lineage>
</organism>
<evidence type="ECO:0000256" key="1">
    <source>
        <dbReference type="SAM" id="MobiDB-lite"/>
    </source>
</evidence>
<keyword evidence="4" id="KW-1185">Reference proteome</keyword>